<comment type="cofactor">
    <cofactor evidence="1">
        <name>pyridoxal 5'-phosphate</name>
        <dbReference type="ChEBI" id="CHEBI:597326"/>
    </cofactor>
</comment>
<keyword evidence="3" id="KW-0663">Pyridoxal phosphate</keyword>
<dbReference type="GO" id="GO:0006567">
    <property type="term" value="P:L-threonine catabolic process"/>
    <property type="evidence" value="ECO:0007669"/>
    <property type="project" value="TreeGrafter"/>
</dbReference>
<protein>
    <submittedName>
        <fullName evidence="7">Threonine aldolase</fullName>
        <ecNumber evidence="7">4.1.2.5</ecNumber>
    </submittedName>
</protein>
<evidence type="ECO:0000256" key="4">
    <source>
        <dbReference type="ARBA" id="ARBA00023239"/>
    </source>
</evidence>
<dbReference type="InterPro" id="IPR023603">
    <property type="entry name" value="Low_specificity_L-TA-like"/>
</dbReference>
<dbReference type="EC" id="4.1.2.5" evidence="7"/>
<feature type="modified residue" description="N6-(pyridoxal phosphate)lysine" evidence="5">
    <location>
        <position position="197"/>
    </location>
</feature>
<evidence type="ECO:0000256" key="5">
    <source>
        <dbReference type="PIRSR" id="PIRSR017617-1"/>
    </source>
</evidence>
<feature type="domain" description="Aromatic amino acid beta-eliminating lyase/threonine aldolase" evidence="6">
    <location>
        <begin position="3"/>
        <end position="280"/>
    </location>
</feature>
<dbReference type="Proteomes" id="UP000546642">
    <property type="component" value="Unassembled WGS sequence"/>
</dbReference>
<dbReference type="GO" id="GO:0006545">
    <property type="term" value="P:glycine biosynthetic process"/>
    <property type="evidence" value="ECO:0007669"/>
    <property type="project" value="TreeGrafter"/>
</dbReference>
<evidence type="ECO:0000259" key="6">
    <source>
        <dbReference type="Pfam" id="PF01212"/>
    </source>
</evidence>
<dbReference type="Gene3D" id="3.90.1150.10">
    <property type="entry name" value="Aspartate Aminotransferase, domain 1"/>
    <property type="match status" value="1"/>
</dbReference>
<evidence type="ECO:0000256" key="3">
    <source>
        <dbReference type="ARBA" id="ARBA00022898"/>
    </source>
</evidence>
<comment type="similarity">
    <text evidence="2">Belongs to the threonine aldolase family.</text>
</comment>
<dbReference type="InterPro" id="IPR015424">
    <property type="entry name" value="PyrdxlP-dep_Trfase"/>
</dbReference>
<dbReference type="PIRSF" id="PIRSF017617">
    <property type="entry name" value="Thr_aldolase"/>
    <property type="match status" value="1"/>
</dbReference>
<gene>
    <name evidence="7" type="ORF">HNR23_003071</name>
</gene>
<dbReference type="FunFam" id="3.40.640.10:FF:000030">
    <property type="entry name" value="Low-specificity L-threonine aldolase"/>
    <property type="match status" value="1"/>
</dbReference>
<dbReference type="Pfam" id="PF01212">
    <property type="entry name" value="Beta_elim_lyase"/>
    <property type="match status" value="1"/>
</dbReference>
<sequence length="343" mass="35980">MIDLRSDTVTRPTPEMRRAMAEAEVGDDVFGEDPTLRTLEEETARLLGKERALFVPSGHMANQLAVYCSARSGEEVWAHATSHVLGNEQGASSVLARVLPRTFDSPDAVPDDALLERWATGTDDVHRARPALLCLENTFTGRAVPLAGQRRAAALARAHGLRTHLDGARLWNAAAALGAAPAEVAEGFDTVSVCFSKGLGAPVGSALAGDADTIDRARRARKLLGGGMRQAGIIAAGALYALRHHLDRLTDDHARAARLAKGITSTTGLSAESRTNMVLLSTAPGKAPGHASAFADQGVRAFAIAPDLIRFVVHLEIGDADIDTAIAGIGAAVMTRSQGPAAR</sequence>
<evidence type="ECO:0000256" key="2">
    <source>
        <dbReference type="ARBA" id="ARBA00006966"/>
    </source>
</evidence>
<dbReference type="NCBIfam" id="NF041359">
    <property type="entry name" value="GntG_guanitoxin"/>
    <property type="match status" value="1"/>
</dbReference>
<name>A0A7W9YK42_9ACTN</name>
<dbReference type="EMBL" id="JACHDS010000001">
    <property type="protein sequence ID" value="MBB6173011.1"/>
    <property type="molecule type" value="Genomic_DNA"/>
</dbReference>
<dbReference type="AlphaFoldDB" id="A0A7W9YK42"/>
<dbReference type="GO" id="GO:0008732">
    <property type="term" value="F:L-allo-threonine aldolase activity"/>
    <property type="evidence" value="ECO:0007669"/>
    <property type="project" value="TreeGrafter"/>
</dbReference>
<dbReference type="GO" id="GO:0005829">
    <property type="term" value="C:cytosol"/>
    <property type="evidence" value="ECO:0007669"/>
    <property type="project" value="TreeGrafter"/>
</dbReference>
<dbReference type="InterPro" id="IPR001597">
    <property type="entry name" value="ArAA_b-elim_lyase/Thr_aldolase"/>
</dbReference>
<comment type="caution">
    <text evidence="7">The sequence shown here is derived from an EMBL/GenBank/DDBJ whole genome shotgun (WGS) entry which is preliminary data.</text>
</comment>
<proteinExistence type="inferred from homology"/>
<dbReference type="PANTHER" id="PTHR48097:SF9">
    <property type="entry name" value="L-THREONINE ALDOLASE"/>
    <property type="match status" value="1"/>
</dbReference>
<evidence type="ECO:0000313" key="8">
    <source>
        <dbReference type="Proteomes" id="UP000546642"/>
    </source>
</evidence>
<dbReference type="InterPro" id="IPR015422">
    <property type="entry name" value="PyrdxlP-dep_Trfase_small"/>
</dbReference>
<dbReference type="InterPro" id="IPR015421">
    <property type="entry name" value="PyrdxlP-dep_Trfase_major"/>
</dbReference>
<dbReference type="Gene3D" id="3.40.640.10">
    <property type="entry name" value="Type I PLP-dependent aspartate aminotransferase-like (Major domain)"/>
    <property type="match status" value="1"/>
</dbReference>
<dbReference type="PANTHER" id="PTHR48097">
    <property type="entry name" value="L-THREONINE ALDOLASE-RELATED"/>
    <property type="match status" value="1"/>
</dbReference>
<dbReference type="RefSeq" id="WP_184076227.1">
    <property type="nucleotide sequence ID" value="NZ_JACHDS010000001.1"/>
</dbReference>
<dbReference type="SUPFAM" id="SSF53383">
    <property type="entry name" value="PLP-dependent transferases"/>
    <property type="match status" value="1"/>
</dbReference>
<keyword evidence="4 7" id="KW-0456">Lyase</keyword>
<evidence type="ECO:0000313" key="7">
    <source>
        <dbReference type="EMBL" id="MBB6173011.1"/>
    </source>
</evidence>
<accession>A0A7W9YK42</accession>
<reference evidence="7 8" key="1">
    <citation type="submission" date="2020-08" db="EMBL/GenBank/DDBJ databases">
        <title>Sequencing the genomes of 1000 actinobacteria strains.</title>
        <authorList>
            <person name="Klenk H.-P."/>
        </authorList>
    </citation>
    <scope>NUCLEOTIDE SEQUENCE [LARGE SCALE GENOMIC DNA]</scope>
    <source>
        <strain evidence="7 8">DSM 46659</strain>
    </source>
</reference>
<evidence type="ECO:0000256" key="1">
    <source>
        <dbReference type="ARBA" id="ARBA00001933"/>
    </source>
</evidence>
<keyword evidence="8" id="KW-1185">Reference proteome</keyword>
<organism evidence="7 8">
    <name type="scientific">Nocardiopsis mwathae</name>
    <dbReference type="NCBI Taxonomy" id="1472723"/>
    <lineage>
        <taxon>Bacteria</taxon>
        <taxon>Bacillati</taxon>
        <taxon>Actinomycetota</taxon>
        <taxon>Actinomycetes</taxon>
        <taxon>Streptosporangiales</taxon>
        <taxon>Nocardiopsidaceae</taxon>
        <taxon>Nocardiopsis</taxon>
    </lineage>
</organism>